<proteinExistence type="predicted"/>
<dbReference type="PROSITE" id="PS50244">
    <property type="entry name" value="S5A_REDUCTASE"/>
    <property type="match status" value="1"/>
</dbReference>
<dbReference type="Proteomes" id="UP001208570">
    <property type="component" value="Unassembled WGS sequence"/>
</dbReference>
<feature type="transmembrane region" description="Helical" evidence="2">
    <location>
        <begin position="36"/>
        <end position="56"/>
    </location>
</feature>
<dbReference type="AlphaFoldDB" id="A0AAD9J710"/>
<reference evidence="3" key="1">
    <citation type="journal article" date="2023" name="Mol. Biol. Evol.">
        <title>Third-Generation Sequencing Reveals the Adaptive Role of the Epigenome in Three Deep-Sea Polychaetes.</title>
        <authorList>
            <person name="Perez M."/>
            <person name="Aroh O."/>
            <person name="Sun Y."/>
            <person name="Lan Y."/>
            <person name="Juniper S.K."/>
            <person name="Young C.R."/>
            <person name="Angers B."/>
            <person name="Qian P.Y."/>
        </authorList>
    </citation>
    <scope>NUCLEOTIDE SEQUENCE</scope>
    <source>
        <strain evidence="3">P08H-3</strain>
    </source>
</reference>
<dbReference type="GO" id="GO:0016020">
    <property type="term" value="C:membrane"/>
    <property type="evidence" value="ECO:0007669"/>
    <property type="project" value="TreeGrafter"/>
</dbReference>
<feature type="compositionally biased region" description="Low complexity" evidence="1">
    <location>
        <begin position="238"/>
        <end position="247"/>
    </location>
</feature>
<comment type="caution">
    <text evidence="3">The sequence shown here is derived from an EMBL/GenBank/DDBJ whole genome shotgun (WGS) entry which is preliminary data.</text>
</comment>
<dbReference type="PANTHER" id="PTHR32251">
    <property type="entry name" value="3-OXO-5-ALPHA-STEROID 4-DEHYDROGENASE"/>
    <property type="match status" value="1"/>
</dbReference>
<name>A0AAD9J710_9ANNE</name>
<gene>
    <name evidence="3" type="ORF">LSH36_532g02027</name>
</gene>
<feature type="region of interest" description="Disordered" evidence="1">
    <location>
        <begin position="228"/>
        <end position="247"/>
    </location>
</feature>
<evidence type="ECO:0000313" key="3">
    <source>
        <dbReference type="EMBL" id="KAK2147822.1"/>
    </source>
</evidence>
<dbReference type="EMBL" id="JAODUP010000534">
    <property type="protein sequence ID" value="KAK2147822.1"/>
    <property type="molecule type" value="Genomic_DNA"/>
</dbReference>
<sequence>MVCVWGIRLSGYLLYRIIQIGSDDRFVDKRNSCARFAVFWTFQAIWVFVVSLPVVFVNAPTSKLKPNAYTFTRLDIAGSVIFSIGFLCESSADLQKFYWKQKPENKGKWCMFGLWRWSRHPNYLGEMLIWWGVFIMSTNIMTGAQWLAVLSPIFTMMILLFLSGIPLLEKKADLRYGKLDDYRAYKKQTSVLVLFPPLVFKYLPHIIKCLLFCEFPLYDNLGQDEDAPNEKTNITGAPSTSSSTPTTIAAVIQPGE</sequence>
<feature type="transmembrane region" description="Helical" evidence="2">
    <location>
        <begin position="146"/>
        <end position="168"/>
    </location>
</feature>
<dbReference type="PANTHER" id="PTHR32251:SF15">
    <property type="entry name" value="3-OXO-5-ALPHA-STEROID 4-DEHYDROGENASE (DUF1295)"/>
    <property type="match status" value="1"/>
</dbReference>
<keyword evidence="4" id="KW-1185">Reference proteome</keyword>
<keyword evidence="2" id="KW-0812">Transmembrane</keyword>
<evidence type="ECO:0000256" key="2">
    <source>
        <dbReference type="SAM" id="Phobius"/>
    </source>
</evidence>
<keyword evidence="2" id="KW-0472">Membrane</keyword>
<protein>
    <recommendedName>
        <fullName evidence="5">Steroid 5-alpha reductase C-terminal domain-containing protein</fullName>
    </recommendedName>
</protein>
<keyword evidence="2" id="KW-1133">Transmembrane helix</keyword>
<evidence type="ECO:0008006" key="5">
    <source>
        <dbReference type="Google" id="ProtNLM"/>
    </source>
</evidence>
<accession>A0AAD9J710</accession>
<dbReference type="Pfam" id="PF06966">
    <property type="entry name" value="DUF1295"/>
    <property type="match status" value="1"/>
</dbReference>
<evidence type="ECO:0000256" key="1">
    <source>
        <dbReference type="SAM" id="MobiDB-lite"/>
    </source>
</evidence>
<evidence type="ECO:0000313" key="4">
    <source>
        <dbReference type="Proteomes" id="UP001208570"/>
    </source>
</evidence>
<dbReference type="InterPro" id="IPR010721">
    <property type="entry name" value="UstE-like"/>
</dbReference>
<organism evidence="3 4">
    <name type="scientific">Paralvinella palmiformis</name>
    <dbReference type="NCBI Taxonomy" id="53620"/>
    <lineage>
        <taxon>Eukaryota</taxon>
        <taxon>Metazoa</taxon>
        <taxon>Spiralia</taxon>
        <taxon>Lophotrochozoa</taxon>
        <taxon>Annelida</taxon>
        <taxon>Polychaeta</taxon>
        <taxon>Sedentaria</taxon>
        <taxon>Canalipalpata</taxon>
        <taxon>Terebellida</taxon>
        <taxon>Terebelliformia</taxon>
        <taxon>Alvinellidae</taxon>
        <taxon>Paralvinella</taxon>
    </lineage>
</organism>
<dbReference type="Gene3D" id="1.20.120.1630">
    <property type="match status" value="1"/>
</dbReference>